<organism evidence="1 2">
    <name type="scientific">Thauera terpenica 58Eu</name>
    <dbReference type="NCBI Taxonomy" id="1348657"/>
    <lineage>
        <taxon>Bacteria</taxon>
        <taxon>Pseudomonadati</taxon>
        <taxon>Pseudomonadota</taxon>
        <taxon>Betaproteobacteria</taxon>
        <taxon>Rhodocyclales</taxon>
        <taxon>Zoogloeaceae</taxon>
        <taxon>Thauera</taxon>
    </lineage>
</organism>
<comment type="caution">
    <text evidence="1">The sequence shown here is derived from an EMBL/GenBank/DDBJ whole genome shotgun (WGS) entry which is preliminary data.</text>
</comment>
<gene>
    <name evidence="1" type="ORF">M622_17825</name>
</gene>
<proteinExistence type="predicted"/>
<reference evidence="1 2" key="1">
    <citation type="submission" date="2013-06" db="EMBL/GenBank/DDBJ databases">
        <title>Draft genome sequence of Thauera terpenica.</title>
        <authorList>
            <person name="Liu B."/>
            <person name="Frostegard A.H."/>
            <person name="Shapleigh J.P."/>
        </authorList>
    </citation>
    <scope>NUCLEOTIDE SEQUENCE [LARGE SCALE GENOMIC DNA]</scope>
    <source>
        <strain evidence="1 2">58Eu</strain>
    </source>
</reference>
<evidence type="ECO:0000313" key="2">
    <source>
        <dbReference type="Proteomes" id="UP000015455"/>
    </source>
</evidence>
<dbReference type="Proteomes" id="UP000015455">
    <property type="component" value="Unassembled WGS sequence"/>
</dbReference>
<name>T0AVT9_9RHOO</name>
<keyword evidence="2" id="KW-1185">Reference proteome</keyword>
<accession>T0AVT9</accession>
<protein>
    <submittedName>
        <fullName evidence="1">Uncharacterized protein</fullName>
    </submittedName>
</protein>
<dbReference type="EMBL" id="ATJV01000071">
    <property type="protein sequence ID" value="EPZ14683.1"/>
    <property type="molecule type" value="Genomic_DNA"/>
</dbReference>
<evidence type="ECO:0000313" key="1">
    <source>
        <dbReference type="EMBL" id="EPZ14683.1"/>
    </source>
</evidence>
<sequence>MALHPVMGFKVGEVTILFLEMAVMTFWRVARETTILTVVQVLIPAFIFHREQIILY</sequence>
<dbReference type="AlphaFoldDB" id="T0AVT9"/>